<dbReference type="PROSITE" id="PS50995">
    <property type="entry name" value="HTH_MARR_2"/>
    <property type="match status" value="1"/>
</dbReference>
<dbReference type="PANTHER" id="PTHR33164">
    <property type="entry name" value="TRANSCRIPTIONAL REGULATOR, MARR FAMILY"/>
    <property type="match status" value="1"/>
</dbReference>
<dbReference type="InterPro" id="IPR036388">
    <property type="entry name" value="WH-like_DNA-bd_sf"/>
</dbReference>
<evidence type="ECO:0000256" key="1">
    <source>
        <dbReference type="SAM" id="MobiDB-lite"/>
    </source>
</evidence>
<feature type="region of interest" description="Disordered" evidence="1">
    <location>
        <begin position="189"/>
        <end position="208"/>
    </location>
</feature>
<organism evidence="3 4">
    <name type="scientific">Streptomyces marispadix</name>
    <dbReference type="NCBI Taxonomy" id="2922868"/>
    <lineage>
        <taxon>Bacteria</taxon>
        <taxon>Bacillati</taxon>
        <taxon>Actinomycetota</taxon>
        <taxon>Actinomycetes</taxon>
        <taxon>Kitasatosporales</taxon>
        <taxon>Streptomycetaceae</taxon>
        <taxon>Streptomyces</taxon>
    </lineage>
</organism>
<dbReference type="InterPro" id="IPR000835">
    <property type="entry name" value="HTH_MarR-typ"/>
</dbReference>
<dbReference type="SUPFAM" id="SSF46785">
    <property type="entry name" value="Winged helix' DNA-binding domain"/>
    <property type="match status" value="1"/>
</dbReference>
<dbReference type="InterPro" id="IPR036390">
    <property type="entry name" value="WH_DNA-bd_sf"/>
</dbReference>
<proteinExistence type="predicted"/>
<comment type="caution">
    <text evidence="3">The sequence shown here is derived from an EMBL/GenBank/DDBJ whole genome shotgun (WGS) entry which is preliminary data.</text>
</comment>
<dbReference type="RefSeq" id="WP_241062445.1">
    <property type="nucleotide sequence ID" value="NZ_JAKWJU010000002.1"/>
</dbReference>
<dbReference type="Gene3D" id="1.10.10.10">
    <property type="entry name" value="Winged helix-like DNA-binding domain superfamily/Winged helix DNA-binding domain"/>
    <property type="match status" value="1"/>
</dbReference>
<gene>
    <name evidence="3" type="ORF">MMA15_25125</name>
</gene>
<keyword evidence="4" id="KW-1185">Reference proteome</keyword>
<reference evidence="3" key="2">
    <citation type="journal article" date="2023" name="Int. J. Syst. Evol. Microbiol.">
        <title>Streptomyces marispadix sp. nov., isolated from marine beach sediment of the Northern Coast of Portugal.</title>
        <authorList>
            <person name="dos Santos J.D.N."/>
            <person name="Vitorino I.R."/>
            <person name="Kallscheuer N."/>
            <person name="Srivastava A."/>
            <person name="Krautwurst S."/>
            <person name="Marz M."/>
            <person name="Jogler C."/>
            <person name="Lobo Da Cunha A."/>
            <person name="Catita J."/>
            <person name="Goncalves H."/>
            <person name="Gonzalez I."/>
            <person name="Reyes F."/>
            <person name="Lage O.M."/>
        </authorList>
    </citation>
    <scope>NUCLEOTIDE SEQUENCE</scope>
    <source>
        <strain evidence="3">M600PL45_2</strain>
    </source>
</reference>
<feature type="domain" description="HTH marR-type" evidence="2">
    <location>
        <begin position="24"/>
        <end position="155"/>
    </location>
</feature>
<dbReference type="PANTHER" id="PTHR33164:SF99">
    <property type="entry name" value="MARR FAMILY REGULATORY PROTEIN"/>
    <property type="match status" value="1"/>
</dbReference>
<dbReference type="SMART" id="SM00347">
    <property type="entry name" value="HTH_MARR"/>
    <property type="match status" value="1"/>
</dbReference>
<protein>
    <submittedName>
        <fullName evidence="3">MarR family transcriptional regulator</fullName>
    </submittedName>
</protein>
<sequence length="208" mass="20943">MHDAARGTDENRRHGGADGNSASRNRTANLLGAAALAVTDLAVTGAAKAAGVSTSAAAALVVLTASPGLSVTELGRRIGLSQPAAARMVDSLQSGGLAERRPGSGRQVSVTATAAGARTARAVLAARGGPLGEIVDVLGEKERETLDALLVRLLTRLYGEAGDADLLCRLCDRAGCVRGGAVCPVGRAEREAHRDGQRGGPPDGHGRG</sequence>
<reference evidence="3" key="1">
    <citation type="submission" date="2022-03" db="EMBL/GenBank/DDBJ databases">
        <authorList>
            <person name="Santos J.D.N."/>
            <person name="Kallscheuer N."/>
            <person name="Jogler C."/>
            <person name="Lage O.M."/>
        </authorList>
    </citation>
    <scope>NUCLEOTIDE SEQUENCE</scope>
    <source>
        <strain evidence="3">M600PL45_2</strain>
    </source>
</reference>
<feature type="compositionally biased region" description="Gly residues" evidence="1">
    <location>
        <begin position="198"/>
        <end position="208"/>
    </location>
</feature>
<evidence type="ECO:0000313" key="4">
    <source>
        <dbReference type="Proteomes" id="UP001166784"/>
    </source>
</evidence>
<feature type="compositionally biased region" description="Basic and acidic residues" evidence="1">
    <location>
        <begin position="1"/>
        <end position="16"/>
    </location>
</feature>
<dbReference type="Proteomes" id="UP001166784">
    <property type="component" value="Unassembled WGS sequence"/>
</dbReference>
<accession>A0ABS9T4Y7</accession>
<name>A0ABS9T4Y7_9ACTN</name>
<dbReference type="PRINTS" id="PR00598">
    <property type="entry name" value="HTHMARR"/>
</dbReference>
<dbReference type="Pfam" id="PF12802">
    <property type="entry name" value="MarR_2"/>
    <property type="match status" value="1"/>
</dbReference>
<evidence type="ECO:0000313" key="3">
    <source>
        <dbReference type="EMBL" id="MCH6163560.1"/>
    </source>
</evidence>
<dbReference type="InterPro" id="IPR039422">
    <property type="entry name" value="MarR/SlyA-like"/>
</dbReference>
<feature type="region of interest" description="Disordered" evidence="1">
    <location>
        <begin position="1"/>
        <end position="24"/>
    </location>
</feature>
<dbReference type="EMBL" id="JAKWJU010000002">
    <property type="protein sequence ID" value="MCH6163560.1"/>
    <property type="molecule type" value="Genomic_DNA"/>
</dbReference>
<evidence type="ECO:0000259" key="2">
    <source>
        <dbReference type="PROSITE" id="PS50995"/>
    </source>
</evidence>